<dbReference type="PANTHER" id="PTHR46033">
    <property type="entry name" value="PROTEIN MAIN-LIKE 2"/>
    <property type="match status" value="1"/>
</dbReference>
<proteinExistence type="predicted"/>
<accession>A0A6A2WM06</accession>
<dbReference type="Proteomes" id="UP000436088">
    <property type="component" value="Unassembled WGS sequence"/>
</dbReference>
<dbReference type="PANTHER" id="PTHR46033:SF8">
    <property type="entry name" value="PROTEIN MAINTENANCE OF MERISTEMS-LIKE"/>
    <property type="match status" value="1"/>
</dbReference>
<keyword evidence="8" id="KW-0762">Sugar transport</keyword>
<sequence length="652" mass="71575">MEWTKILETLLGSDLYVLLATLSSLLFGYHLGVVSETLESISHDLGFHGDIKAEGGAFVESLFSGLIADGVGRRRAFQLCALHMIIGSSMSATAKNFWGMLLGRLFVGTGMRIGPPVSALNMAEVSPPYIRGTYGCCSRIATCLGLIGALFMGFPAKETKGWMALQDDVLGFHSCFQKKKVAHMFLGTVAPAAILVLFMEFSVESSHWLFKAVCSTFILTVIVGGCKLEPVLISALIERWRPETHFSPSMWRGHNYIGGCLYASGASRRRNNMCGMADGDWQSMCIDYLGAAPPEFNGGRIALSWLKANFEVLNENASEDQAKACARAYILRIIGGILMPDKSRNQFQWIPYASDEVKACIPPHLSGSLEVWISVIPLICYAIIEWHPVDRVLCQYGCTQYIPGAPRNLDDVHNIDRRGKKDVNWVFNENGKPFLLSAEARGVNIPRRREIRQPSQYHRPPKRGQREGATGSASVPPQHPYPSMPQGYMPSPPLHMPSPPVYMPSPQGYIPSPQGYIPSPPGYMPSPQGFIPYGGTYTTMFNDPTYGSYASYLAGGASPQTPQFPSGSQTSMPMFPQFSQFLGSGGIVTSTPPGSLFYTGPSAPSASSTPNEENVDDDDSEDEETEEQVPRINPPRNRQPPPCGTHSRRRHR</sequence>
<dbReference type="SUPFAM" id="SSF103473">
    <property type="entry name" value="MFS general substrate transporter"/>
    <property type="match status" value="1"/>
</dbReference>
<dbReference type="InterPro" id="IPR036259">
    <property type="entry name" value="MFS_trans_sf"/>
</dbReference>
<name>A0A6A2WM06_HIBSY</name>
<evidence type="ECO:0000256" key="5">
    <source>
        <dbReference type="SAM" id="MobiDB-lite"/>
    </source>
</evidence>
<dbReference type="GO" id="GO:0016020">
    <property type="term" value="C:membrane"/>
    <property type="evidence" value="ECO:0007669"/>
    <property type="project" value="UniProtKB-SubCell"/>
</dbReference>
<dbReference type="Pfam" id="PF00083">
    <property type="entry name" value="Sugar_tr"/>
    <property type="match status" value="1"/>
</dbReference>
<evidence type="ECO:0000256" key="1">
    <source>
        <dbReference type="ARBA" id="ARBA00004370"/>
    </source>
</evidence>
<keyword evidence="9" id="KW-1185">Reference proteome</keyword>
<dbReference type="Pfam" id="PF10536">
    <property type="entry name" value="PMD"/>
    <property type="match status" value="1"/>
</dbReference>
<evidence type="ECO:0000256" key="3">
    <source>
        <dbReference type="ARBA" id="ARBA00022989"/>
    </source>
</evidence>
<feature type="compositionally biased region" description="Acidic residues" evidence="5">
    <location>
        <begin position="613"/>
        <end position="627"/>
    </location>
</feature>
<organism evidence="8 9">
    <name type="scientific">Hibiscus syriacus</name>
    <name type="common">Rose of Sharon</name>
    <dbReference type="NCBI Taxonomy" id="106335"/>
    <lineage>
        <taxon>Eukaryota</taxon>
        <taxon>Viridiplantae</taxon>
        <taxon>Streptophyta</taxon>
        <taxon>Embryophyta</taxon>
        <taxon>Tracheophyta</taxon>
        <taxon>Spermatophyta</taxon>
        <taxon>Magnoliopsida</taxon>
        <taxon>eudicotyledons</taxon>
        <taxon>Gunneridae</taxon>
        <taxon>Pentapetalae</taxon>
        <taxon>rosids</taxon>
        <taxon>malvids</taxon>
        <taxon>Malvales</taxon>
        <taxon>Malvaceae</taxon>
        <taxon>Malvoideae</taxon>
        <taxon>Hibiscus</taxon>
    </lineage>
</organism>
<gene>
    <name evidence="8" type="ORF">F3Y22_tig00116997pilonHSYRG00719</name>
</gene>
<comment type="subcellular location">
    <subcellularLocation>
        <location evidence="1">Membrane</location>
    </subcellularLocation>
</comment>
<feature type="domain" description="Aminotransferase-like plant mobile" evidence="7">
    <location>
        <begin position="344"/>
        <end position="419"/>
    </location>
</feature>
<dbReference type="EMBL" id="VEPZ02001762">
    <property type="protein sequence ID" value="KAE8656975.1"/>
    <property type="molecule type" value="Genomic_DNA"/>
</dbReference>
<dbReference type="InterPro" id="IPR019557">
    <property type="entry name" value="AminoTfrase-like_pln_mobile"/>
</dbReference>
<dbReference type="GO" id="GO:0022857">
    <property type="term" value="F:transmembrane transporter activity"/>
    <property type="evidence" value="ECO:0007669"/>
    <property type="project" value="InterPro"/>
</dbReference>
<feature type="transmembrane region" description="Helical" evidence="6">
    <location>
        <begin position="15"/>
        <end position="34"/>
    </location>
</feature>
<dbReference type="GO" id="GO:0010073">
    <property type="term" value="P:meristem maintenance"/>
    <property type="evidence" value="ECO:0007669"/>
    <property type="project" value="InterPro"/>
</dbReference>
<feature type="region of interest" description="Disordered" evidence="5">
    <location>
        <begin position="592"/>
        <end position="652"/>
    </location>
</feature>
<dbReference type="InterPro" id="IPR044824">
    <property type="entry name" value="MAIN-like"/>
</dbReference>
<dbReference type="InterPro" id="IPR005828">
    <property type="entry name" value="MFS_sugar_transport-like"/>
</dbReference>
<evidence type="ECO:0000256" key="6">
    <source>
        <dbReference type="SAM" id="Phobius"/>
    </source>
</evidence>
<protein>
    <submittedName>
        <fullName evidence="8">Plastidic glucose transporter 3</fullName>
    </submittedName>
</protein>
<comment type="caution">
    <text evidence="8">The sequence shown here is derived from an EMBL/GenBank/DDBJ whole genome shotgun (WGS) entry which is preliminary data.</text>
</comment>
<evidence type="ECO:0000256" key="2">
    <source>
        <dbReference type="ARBA" id="ARBA00022692"/>
    </source>
</evidence>
<evidence type="ECO:0000256" key="4">
    <source>
        <dbReference type="ARBA" id="ARBA00023136"/>
    </source>
</evidence>
<keyword evidence="4 6" id="KW-0472">Membrane</keyword>
<keyword evidence="8" id="KW-0813">Transport</keyword>
<keyword evidence="2 6" id="KW-0812">Transmembrane</keyword>
<evidence type="ECO:0000313" key="9">
    <source>
        <dbReference type="Proteomes" id="UP000436088"/>
    </source>
</evidence>
<dbReference type="AlphaFoldDB" id="A0A6A2WM06"/>
<feature type="transmembrane region" description="Helical" evidence="6">
    <location>
        <begin position="181"/>
        <end position="202"/>
    </location>
</feature>
<evidence type="ECO:0000313" key="8">
    <source>
        <dbReference type="EMBL" id="KAE8656975.1"/>
    </source>
</evidence>
<evidence type="ECO:0000259" key="7">
    <source>
        <dbReference type="Pfam" id="PF10536"/>
    </source>
</evidence>
<dbReference type="Gene3D" id="1.20.1250.20">
    <property type="entry name" value="MFS general substrate transporter like domains"/>
    <property type="match status" value="1"/>
</dbReference>
<reference evidence="8" key="1">
    <citation type="submission" date="2019-09" db="EMBL/GenBank/DDBJ databases">
        <title>Draft genome information of white flower Hibiscus syriacus.</title>
        <authorList>
            <person name="Kim Y.-M."/>
        </authorList>
    </citation>
    <scope>NUCLEOTIDE SEQUENCE [LARGE SCALE GENOMIC DNA]</scope>
    <source>
        <strain evidence="8">YM2019G1</strain>
    </source>
</reference>
<feature type="region of interest" description="Disordered" evidence="5">
    <location>
        <begin position="446"/>
        <end position="493"/>
    </location>
</feature>
<keyword evidence="3 6" id="KW-1133">Transmembrane helix</keyword>